<gene>
    <name evidence="1" type="ORF">ACI1P1_06895</name>
</gene>
<proteinExistence type="predicted"/>
<evidence type="ECO:0000313" key="1">
    <source>
        <dbReference type="EMBL" id="MFM9328005.1"/>
    </source>
</evidence>
<evidence type="ECO:0000313" key="2">
    <source>
        <dbReference type="Proteomes" id="UP001631969"/>
    </source>
</evidence>
<accession>A0ACC7NU60</accession>
<dbReference type="EMBL" id="JBJURJ010000004">
    <property type="protein sequence ID" value="MFM9328005.1"/>
    <property type="molecule type" value="Genomic_DNA"/>
</dbReference>
<organism evidence="1 2">
    <name type="scientific">Paenibacillus mesotrionivorans</name>
    <dbReference type="NCBI Taxonomy" id="3160968"/>
    <lineage>
        <taxon>Bacteria</taxon>
        <taxon>Bacillati</taxon>
        <taxon>Bacillota</taxon>
        <taxon>Bacilli</taxon>
        <taxon>Bacillales</taxon>
        <taxon>Paenibacillaceae</taxon>
        <taxon>Paenibacillus</taxon>
    </lineage>
</organism>
<dbReference type="Proteomes" id="UP001631969">
    <property type="component" value="Unassembled WGS sequence"/>
</dbReference>
<protein>
    <submittedName>
        <fullName evidence="1">TnsD family Tn7-like transposition protein</fullName>
    </submittedName>
</protein>
<comment type="caution">
    <text evidence="1">The sequence shown here is derived from an EMBL/GenBank/DDBJ whole genome shotgun (WGS) entry which is preliminary data.</text>
</comment>
<name>A0ACC7NU60_9BACL</name>
<reference evidence="1" key="1">
    <citation type="submission" date="2024-12" db="EMBL/GenBank/DDBJ databases">
        <authorList>
            <person name="Wu N."/>
        </authorList>
    </citation>
    <scope>NUCLEOTIDE SEQUENCE</scope>
    <source>
        <strain evidence="1">P15</strain>
    </source>
</reference>
<keyword evidence="2" id="KW-1185">Reference proteome</keyword>
<sequence>MLAFFPRIYEDEDLRSIIFRYHKMSGNRRFAHSLTELFGSKSHTNVPVPENITYLQNQLTDNVDNLIEKHTLHNYIAPFSANNIYSARHAMFTGKKLLSEKIRYCAVCIESDFNSFGECYIHKTHQIEFLTLCPKHSEVLITKCPECNAYLTSPAGDILLNAPYCPNGHVIKKTIGQCISQLEEIMYQEFEDFKHYSTGLTRPIFLSRIENWLGEKGYYSFTGSVLFRRKLIKDIIDQFGESELDKLGLTSAYLYSSSTLQNMINSKSKGSVNVIFFLLLMKFLAGSVQNFFETQPTYTLPIPFGNGPWKCINKICPYYNTKIISQCVRSNDRGFRIICEFRCSFCASSYKKFWHWPERDEQDERPMVLKSKEFYETILMLNKQGSTISSIAKQLKTSYVTVKKTLTRYGVLIRGIELKEESAQLEEINASFAQVSCSRETIDRRMLYRSKFKDLLLGVDELKRSKLRKKDATTYDWLLKNDRTWIENLLPVSKKHTEKVNWEKEEREICRRIDEVARQVYKSPPPDRRITSAMILKNLPIIDRNRIRKVPYKLPIAKSKLKQYFEDPEKFQIRFLPVALKRLSNAGLPLNLRSLRKRFPTVYINMSLRQQELVSDLVLDCTMHMKST</sequence>